<reference evidence="1 2" key="1">
    <citation type="journal article" date="2018" name="Science">
        <title>The opium poppy genome and morphinan production.</title>
        <authorList>
            <person name="Guo L."/>
            <person name="Winzer T."/>
            <person name="Yang X."/>
            <person name="Li Y."/>
            <person name="Ning Z."/>
            <person name="He Z."/>
            <person name="Teodor R."/>
            <person name="Lu Y."/>
            <person name="Bowser T.A."/>
            <person name="Graham I.A."/>
            <person name="Ye K."/>
        </authorList>
    </citation>
    <scope>NUCLEOTIDE SEQUENCE [LARGE SCALE GENOMIC DNA]</scope>
    <source>
        <strain evidence="2">cv. HN1</strain>
        <tissue evidence="1">Leaves</tissue>
    </source>
</reference>
<dbReference type="Gramene" id="RZC64026">
    <property type="protein sequence ID" value="RZC64026"/>
    <property type="gene ID" value="C5167_025787"/>
</dbReference>
<evidence type="ECO:0000313" key="1">
    <source>
        <dbReference type="EMBL" id="RZC64026.1"/>
    </source>
</evidence>
<dbReference type="Proteomes" id="UP000316621">
    <property type="component" value="Chromosome 5"/>
</dbReference>
<organism evidence="1 2">
    <name type="scientific">Papaver somniferum</name>
    <name type="common">Opium poppy</name>
    <dbReference type="NCBI Taxonomy" id="3469"/>
    <lineage>
        <taxon>Eukaryota</taxon>
        <taxon>Viridiplantae</taxon>
        <taxon>Streptophyta</taxon>
        <taxon>Embryophyta</taxon>
        <taxon>Tracheophyta</taxon>
        <taxon>Spermatophyta</taxon>
        <taxon>Magnoliopsida</taxon>
        <taxon>Ranunculales</taxon>
        <taxon>Papaveraceae</taxon>
        <taxon>Papaveroideae</taxon>
        <taxon>Papaver</taxon>
    </lineage>
</organism>
<gene>
    <name evidence="1" type="ORF">C5167_025787</name>
</gene>
<dbReference type="EMBL" id="CM010719">
    <property type="protein sequence ID" value="RZC64026.1"/>
    <property type="molecule type" value="Genomic_DNA"/>
</dbReference>
<accession>A0A4Y7JTZ1</accession>
<protein>
    <submittedName>
        <fullName evidence="1">Uncharacterized protein</fullName>
    </submittedName>
</protein>
<sequence>MGERGFGFFEGFGCLGIHQQLKLITSLGVEEDGAPSLSSTYCSGPSPDSSDADIKPKVHKLIHDLVLHIHENEPDIEKSILVFLPTYYSLEQQYFLLSPLSSIFKVHILHSSIDTEQALKTMKIWKSHRKVCIVLLVSVGGYQYLPRVTSLMSTTL</sequence>
<dbReference type="AlphaFoldDB" id="A0A4Y7JTZ1"/>
<proteinExistence type="predicted"/>
<name>A0A4Y7JTZ1_PAPSO</name>
<evidence type="ECO:0000313" key="2">
    <source>
        <dbReference type="Proteomes" id="UP000316621"/>
    </source>
</evidence>
<keyword evidence="2" id="KW-1185">Reference proteome</keyword>
<dbReference type="STRING" id="3469.A0A4Y7JTZ1"/>